<organism evidence="9 10">
    <name type="scientific">Lachancea mirantina</name>
    <dbReference type="NCBI Taxonomy" id="1230905"/>
    <lineage>
        <taxon>Eukaryota</taxon>
        <taxon>Fungi</taxon>
        <taxon>Dikarya</taxon>
        <taxon>Ascomycota</taxon>
        <taxon>Saccharomycotina</taxon>
        <taxon>Saccharomycetes</taxon>
        <taxon>Saccharomycetales</taxon>
        <taxon>Saccharomycetaceae</taxon>
        <taxon>Lachancea</taxon>
    </lineage>
</organism>
<keyword evidence="5 7" id="KW-0472">Membrane</keyword>
<evidence type="ECO:0000256" key="2">
    <source>
        <dbReference type="ARBA" id="ARBA00008335"/>
    </source>
</evidence>
<dbReference type="Gene3D" id="1.20.1250.20">
    <property type="entry name" value="MFS general substrate transporter like domains"/>
    <property type="match status" value="2"/>
</dbReference>
<feature type="compositionally biased region" description="Basic and acidic residues" evidence="6">
    <location>
        <begin position="17"/>
        <end position="29"/>
    </location>
</feature>
<feature type="transmembrane region" description="Helical" evidence="7">
    <location>
        <begin position="195"/>
        <end position="215"/>
    </location>
</feature>
<dbReference type="FunFam" id="1.20.1250.20:FF:000373">
    <property type="entry name" value="Vacuolar basic amino acid transporter"/>
    <property type="match status" value="1"/>
</dbReference>
<comment type="similarity">
    <text evidence="2">Belongs to the major facilitator superfamily.</text>
</comment>
<evidence type="ECO:0000256" key="5">
    <source>
        <dbReference type="ARBA" id="ARBA00023136"/>
    </source>
</evidence>
<keyword evidence="10" id="KW-1185">Reference proteome</keyword>
<dbReference type="SUPFAM" id="SSF103473">
    <property type="entry name" value="MFS general substrate transporter"/>
    <property type="match status" value="1"/>
</dbReference>
<evidence type="ECO:0000256" key="1">
    <source>
        <dbReference type="ARBA" id="ARBA00004141"/>
    </source>
</evidence>
<feature type="domain" description="Major facilitator superfamily (MFS) profile" evidence="8">
    <location>
        <begin position="74"/>
        <end position="601"/>
    </location>
</feature>
<feature type="transmembrane region" description="Helical" evidence="7">
    <location>
        <begin position="108"/>
        <end position="128"/>
    </location>
</feature>
<dbReference type="Proteomes" id="UP000191024">
    <property type="component" value="Chromosome G"/>
</dbReference>
<dbReference type="InterPro" id="IPR011701">
    <property type="entry name" value="MFS"/>
</dbReference>
<feature type="transmembrane region" description="Helical" evidence="7">
    <location>
        <begin position="292"/>
        <end position="311"/>
    </location>
</feature>
<protein>
    <submittedName>
        <fullName evidence="9">LAMI_0G17876g1_1</fullName>
    </submittedName>
</protein>
<reference evidence="9 10" key="1">
    <citation type="submission" date="2016-03" db="EMBL/GenBank/DDBJ databases">
        <authorList>
            <person name="Devillers H."/>
        </authorList>
    </citation>
    <scope>NUCLEOTIDE SEQUENCE [LARGE SCALE GENOMIC DNA]</scope>
    <source>
        <strain evidence="9">CBS 11717</strain>
    </source>
</reference>
<feature type="transmembrane region" description="Helical" evidence="7">
    <location>
        <begin position="372"/>
        <end position="396"/>
    </location>
</feature>
<proteinExistence type="inferred from homology"/>
<evidence type="ECO:0000313" key="9">
    <source>
        <dbReference type="EMBL" id="SCV02323.1"/>
    </source>
</evidence>
<feature type="transmembrane region" description="Helical" evidence="7">
    <location>
        <begin position="227"/>
        <end position="247"/>
    </location>
</feature>
<evidence type="ECO:0000256" key="3">
    <source>
        <dbReference type="ARBA" id="ARBA00022692"/>
    </source>
</evidence>
<sequence length="615" mass="66998">MGRSLILAPTETSCTGPHEEESGSVKENIRSGISQRSKEDSLEEKRSKPHDGNIENEQPEKAIAPLTGVRFYVCFGSLALSLFLAALDILIVGTIMETVAAKFNGYSLTGWLVTGYNLPNALLSLLWGRLATVWGFKASMLLSIVVFEIGSLVAALAKSMNMLIAGRVVAGFGGSGIQTLCFIILSTLVTDRTRGTAVSILSCAFAVASIVGPFLGGAFATHVTWRWCFYINLPIGGLAFVVFLLSYNPDRENTYENFKILMNRVRRAPYNEVLKPSFYFKLYRAVVFKFDFIEFALCSAGFTLILLGLTFGGNRYSWSSGSIIAYFVVGILLVIASLIYDFVVFDRIKPNTEHIPYMPLLSWRVISKPGVLIPNIATFCTCFAYNCQIVYIVQYFQLVWGDSPWKASVHLIAPVIATVISLVFCGAILKNTGQVKAVLVLGGIIGAVGSGILTLLSPNSNNSAKIGLLILPGVSFGCIQNGAMLSSQIQIPKDHPLFKFDFISVTTFNAFTKMLGTAFGGILSNTVFTTSVHNQLSKIQPPSAHSSSVDELISYWYTNYGGRDSKEVHIFMKAIKDVFWMGLGLAALATIACIFSSNKTLGSKKPVPDSETNEK</sequence>
<dbReference type="PANTHER" id="PTHR23501">
    <property type="entry name" value="MAJOR FACILITATOR SUPERFAMILY"/>
    <property type="match status" value="1"/>
</dbReference>
<dbReference type="PROSITE" id="PS50850">
    <property type="entry name" value="MFS"/>
    <property type="match status" value="1"/>
</dbReference>
<dbReference type="InterPro" id="IPR036259">
    <property type="entry name" value="MFS_trans_sf"/>
</dbReference>
<feature type="transmembrane region" description="Helical" evidence="7">
    <location>
        <begin position="408"/>
        <end position="429"/>
    </location>
</feature>
<feature type="region of interest" description="Disordered" evidence="6">
    <location>
        <begin position="1"/>
        <end position="59"/>
    </location>
</feature>
<feature type="transmembrane region" description="Helical" evidence="7">
    <location>
        <begin position="578"/>
        <end position="597"/>
    </location>
</feature>
<dbReference type="InterPro" id="IPR020846">
    <property type="entry name" value="MFS_dom"/>
</dbReference>
<dbReference type="PANTHER" id="PTHR23501:SF198">
    <property type="entry name" value="AZOLE RESISTANCE PROTEIN 1-RELATED"/>
    <property type="match status" value="1"/>
</dbReference>
<evidence type="ECO:0000256" key="6">
    <source>
        <dbReference type="SAM" id="MobiDB-lite"/>
    </source>
</evidence>
<feature type="transmembrane region" description="Helical" evidence="7">
    <location>
        <begin position="134"/>
        <end position="156"/>
    </location>
</feature>
<evidence type="ECO:0000259" key="8">
    <source>
        <dbReference type="PROSITE" id="PS50850"/>
    </source>
</evidence>
<dbReference type="CDD" id="cd17502">
    <property type="entry name" value="MFS_Azr1_MDR_like"/>
    <property type="match status" value="1"/>
</dbReference>
<feature type="transmembrane region" description="Helical" evidence="7">
    <location>
        <begin position="168"/>
        <end position="189"/>
    </location>
</feature>
<evidence type="ECO:0000256" key="7">
    <source>
        <dbReference type="SAM" id="Phobius"/>
    </source>
</evidence>
<name>A0A1G4KD41_9SACH</name>
<dbReference type="GO" id="GO:0005886">
    <property type="term" value="C:plasma membrane"/>
    <property type="evidence" value="ECO:0007669"/>
    <property type="project" value="TreeGrafter"/>
</dbReference>
<feature type="transmembrane region" description="Helical" evidence="7">
    <location>
        <begin position="323"/>
        <end position="343"/>
    </location>
</feature>
<dbReference type="Pfam" id="PF07690">
    <property type="entry name" value="MFS_1"/>
    <property type="match status" value="1"/>
</dbReference>
<evidence type="ECO:0000313" key="10">
    <source>
        <dbReference type="Proteomes" id="UP000191024"/>
    </source>
</evidence>
<keyword evidence="3 7" id="KW-0812">Transmembrane</keyword>
<accession>A0A1G4KD41</accession>
<dbReference type="OrthoDB" id="10021397at2759"/>
<gene>
    <name evidence="9" type="ORF">LAMI_0G17876G</name>
</gene>
<evidence type="ECO:0000256" key="4">
    <source>
        <dbReference type="ARBA" id="ARBA00022989"/>
    </source>
</evidence>
<comment type="subcellular location">
    <subcellularLocation>
        <location evidence="1">Membrane</location>
        <topology evidence="1">Multi-pass membrane protein</topology>
    </subcellularLocation>
</comment>
<dbReference type="AlphaFoldDB" id="A0A1G4KD41"/>
<feature type="compositionally biased region" description="Basic and acidic residues" evidence="6">
    <location>
        <begin position="36"/>
        <end position="53"/>
    </location>
</feature>
<dbReference type="EMBL" id="LT598469">
    <property type="protein sequence ID" value="SCV02323.1"/>
    <property type="molecule type" value="Genomic_DNA"/>
</dbReference>
<feature type="transmembrane region" description="Helical" evidence="7">
    <location>
        <begin position="435"/>
        <end position="456"/>
    </location>
</feature>
<feature type="transmembrane region" description="Helical" evidence="7">
    <location>
        <begin position="69"/>
        <end position="96"/>
    </location>
</feature>
<keyword evidence="4 7" id="KW-1133">Transmembrane helix</keyword>
<dbReference type="GO" id="GO:0022857">
    <property type="term" value="F:transmembrane transporter activity"/>
    <property type="evidence" value="ECO:0007669"/>
    <property type="project" value="InterPro"/>
</dbReference>